<evidence type="ECO:0000313" key="1">
    <source>
        <dbReference type="EMBL" id="KAJ9589733.1"/>
    </source>
</evidence>
<sequence length="96" mass="10841">SSQSKLYYIIVHLCFPFNVCIPLELVCSGSLHYSDCVSVTVVMCLDLSRMFWNILPKCVGASTLETDKKNCADKPKRNLAKNHEVNNIMTVEIKCQ</sequence>
<dbReference type="AlphaFoldDB" id="A0AAD8A1G8"/>
<feature type="non-terminal residue" evidence="1">
    <location>
        <position position="96"/>
    </location>
</feature>
<dbReference type="Proteomes" id="UP001233999">
    <property type="component" value="Unassembled WGS sequence"/>
</dbReference>
<protein>
    <submittedName>
        <fullName evidence="1">Uncharacterized protein</fullName>
    </submittedName>
</protein>
<gene>
    <name evidence="1" type="ORF">L9F63_017072</name>
</gene>
<reference evidence="1" key="2">
    <citation type="submission" date="2023-05" db="EMBL/GenBank/DDBJ databases">
        <authorList>
            <person name="Fouks B."/>
        </authorList>
    </citation>
    <scope>NUCLEOTIDE SEQUENCE</scope>
    <source>
        <strain evidence="1">Stay&amp;Tobe</strain>
        <tissue evidence="1">Testes</tissue>
    </source>
</reference>
<reference evidence="1" key="1">
    <citation type="journal article" date="2023" name="IScience">
        <title>Live-bearing cockroach genome reveals convergent evolutionary mechanisms linked to viviparity in insects and beyond.</title>
        <authorList>
            <person name="Fouks B."/>
            <person name="Harrison M.C."/>
            <person name="Mikhailova A.A."/>
            <person name="Marchal E."/>
            <person name="English S."/>
            <person name="Carruthers M."/>
            <person name="Jennings E.C."/>
            <person name="Chiamaka E.L."/>
            <person name="Frigard R.A."/>
            <person name="Pippel M."/>
            <person name="Attardo G.M."/>
            <person name="Benoit J.B."/>
            <person name="Bornberg-Bauer E."/>
            <person name="Tobe S.S."/>
        </authorList>
    </citation>
    <scope>NUCLEOTIDE SEQUENCE</scope>
    <source>
        <strain evidence="1">Stay&amp;Tobe</strain>
    </source>
</reference>
<dbReference type="EMBL" id="JASPKZ010004914">
    <property type="protein sequence ID" value="KAJ9589733.1"/>
    <property type="molecule type" value="Genomic_DNA"/>
</dbReference>
<keyword evidence="2" id="KW-1185">Reference proteome</keyword>
<evidence type="ECO:0000313" key="2">
    <source>
        <dbReference type="Proteomes" id="UP001233999"/>
    </source>
</evidence>
<organism evidence="1 2">
    <name type="scientific">Diploptera punctata</name>
    <name type="common">Pacific beetle cockroach</name>
    <dbReference type="NCBI Taxonomy" id="6984"/>
    <lineage>
        <taxon>Eukaryota</taxon>
        <taxon>Metazoa</taxon>
        <taxon>Ecdysozoa</taxon>
        <taxon>Arthropoda</taxon>
        <taxon>Hexapoda</taxon>
        <taxon>Insecta</taxon>
        <taxon>Pterygota</taxon>
        <taxon>Neoptera</taxon>
        <taxon>Polyneoptera</taxon>
        <taxon>Dictyoptera</taxon>
        <taxon>Blattodea</taxon>
        <taxon>Blaberoidea</taxon>
        <taxon>Blaberidae</taxon>
        <taxon>Diplopterinae</taxon>
        <taxon>Diploptera</taxon>
    </lineage>
</organism>
<comment type="caution">
    <text evidence="1">The sequence shown here is derived from an EMBL/GenBank/DDBJ whole genome shotgun (WGS) entry which is preliminary data.</text>
</comment>
<proteinExistence type="predicted"/>
<feature type="non-terminal residue" evidence="1">
    <location>
        <position position="1"/>
    </location>
</feature>
<accession>A0AAD8A1G8</accession>
<name>A0AAD8A1G8_DIPPU</name>